<comment type="caution">
    <text evidence="1">The sequence shown here is derived from an EMBL/GenBank/DDBJ whole genome shotgun (WGS) entry which is preliminary data.</text>
</comment>
<name>A0A161VBR3_9HYPH</name>
<dbReference type="Proteomes" id="UP000076577">
    <property type="component" value="Unassembled WGS sequence"/>
</dbReference>
<dbReference type="STRING" id="989403.SAMN05421798_11637"/>
<dbReference type="OrthoDB" id="7873658at2"/>
<organism evidence="1 2">
    <name type="scientific">Pseudovibrio axinellae</name>
    <dbReference type="NCBI Taxonomy" id="989403"/>
    <lineage>
        <taxon>Bacteria</taxon>
        <taxon>Pseudomonadati</taxon>
        <taxon>Pseudomonadota</taxon>
        <taxon>Alphaproteobacteria</taxon>
        <taxon>Hyphomicrobiales</taxon>
        <taxon>Stappiaceae</taxon>
        <taxon>Pseudovibrio</taxon>
    </lineage>
</organism>
<evidence type="ECO:0000313" key="2">
    <source>
        <dbReference type="Proteomes" id="UP000076577"/>
    </source>
</evidence>
<gene>
    <name evidence="1" type="ORF">PsAD2_03280</name>
</gene>
<reference evidence="1 2" key="1">
    <citation type="journal article" date="2016" name="Front. Microbiol.">
        <title>Comparative Genomic Analysis Reveals a Diverse Repertoire of Genes Involved in Prokaryote-Eukaryote Interactions within the Pseudovibrio Genus.</title>
        <authorList>
            <person name="Romano S."/>
            <person name="Fernandez-Guerra A."/>
            <person name="Reen F.J."/>
            <person name="Glockner F.O."/>
            <person name="Crowley S.P."/>
            <person name="O'Sullivan O."/>
            <person name="Cotter P.D."/>
            <person name="Adams C."/>
            <person name="Dobson A.D."/>
            <person name="O'Gara F."/>
        </authorList>
    </citation>
    <scope>NUCLEOTIDE SEQUENCE [LARGE SCALE GENOMIC DNA]</scope>
    <source>
        <strain evidence="1 2">Ad2</strain>
    </source>
</reference>
<accession>A0A161VBR3</accession>
<sequence length="213" mass="23508">MLVRDLKQEHIEADLTSCTMSLLTDGTVQKLHAYMGRTVLVLGIDAAQMRGESTRELECLKDMHCKAAIGDMPVLEHWLDALEGAYLVLFRLAFVAEKTYRVSHSSALEFAAGNKDMIESEFGSAVAYADYYGTLNSEANTKAFARANAQVHSNINAKLFTDGSLQDANTTALLSLFKASAYAFACAHAFGELERRYCEALQHLVRCLRTVIV</sequence>
<dbReference type="RefSeq" id="WP_068008174.1">
    <property type="nucleotide sequence ID" value="NZ_FOFM01000016.1"/>
</dbReference>
<proteinExistence type="predicted"/>
<protein>
    <submittedName>
        <fullName evidence="1">Uncharacterized protein</fullName>
    </submittedName>
</protein>
<dbReference type="PATRIC" id="fig|989403.3.peg.3520"/>
<dbReference type="EMBL" id="LMCB01000043">
    <property type="protein sequence ID" value="KZL16808.1"/>
    <property type="molecule type" value="Genomic_DNA"/>
</dbReference>
<keyword evidence="2" id="KW-1185">Reference proteome</keyword>
<dbReference type="AlphaFoldDB" id="A0A161VBR3"/>
<evidence type="ECO:0000313" key="1">
    <source>
        <dbReference type="EMBL" id="KZL16808.1"/>
    </source>
</evidence>